<dbReference type="AlphaFoldDB" id="A0A0A0JWX4"/>
<dbReference type="InterPro" id="IPR037069">
    <property type="entry name" value="AcylCoA_DH/ox_N_sf"/>
</dbReference>
<comment type="similarity">
    <text evidence="2">Belongs to the acyl-CoA dehydrogenase family.</text>
</comment>
<gene>
    <name evidence="7" type="ORF">N801_03585</name>
</gene>
<keyword evidence="5" id="KW-0560">Oxidoreductase</keyword>
<keyword evidence="8" id="KW-1185">Reference proteome</keyword>
<evidence type="ECO:0000256" key="1">
    <source>
        <dbReference type="ARBA" id="ARBA00001974"/>
    </source>
</evidence>
<evidence type="ECO:0000256" key="4">
    <source>
        <dbReference type="ARBA" id="ARBA00022827"/>
    </source>
</evidence>
<dbReference type="eggNOG" id="COG1960">
    <property type="taxonomic scope" value="Bacteria"/>
</dbReference>
<protein>
    <submittedName>
        <fullName evidence="7">Acyl-CoA dehydrogenase</fullName>
    </submittedName>
</protein>
<dbReference type="Gene3D" id="1.20.140.10">
    <property type="entry name" value="Butyryl-CoA Dehydrogenase, subunit A, domain 3"/>
    <property type="match status" value="1"/>
</dbReference>
<dbReference type="InterPro" id="IPR009100">
    <property type="entry name" value="AcylCoA_DH/oxidase_NM_dom_sf"/>
</dbReference>
<dbReference type="InterPro" id="IPR009075">
    <property type="entry name" value="AcylCo_DH/oxidase_C"/>
</dbReference>
<keyword evidence="3" id="KW-0285">Flavoprotein</keyword>
<dbReference type="GO" id="GO:0003995">
    <property type="term" value="F:acyl-CoA dehydrogenase activity"/>
    <property type="evidence" value="ECO:0007669"/>
    <property type="project" value="TreeGrafter"/>
</dbReference>
<dbReference type="PANTHER" id="PTHR43884:SF20">
    <property type="entry name" value="ACYL-COA DEHYDROGENASE FADE28"/>
    <property type="match status" value="1"/>
</dbReference>
<evidence type="ECO:0000259" key="6">
    <source>
        <dbReference type="Pfam" id="PF00441"/>
    </source>
</evidence>
<dbReference type="OrthoDB" id="7328575at2"/>
<dbReference type="SUPFAM" id="SSF47203">
    <property type="entry name" value="Acyl-CoA dehydrogenase C-terminal domain-like"/>
    <property type="match status" value="1"/>
</dbReference>
<feature type="domain" description="Acyl-CoA dehydrogenase/oxidase C-terminal" evidence="6">
    <location>
        <begin position="191"/>
        <end position="304"/>
    </location>
</feature>
<proteinExistence type="inferred from homology"/>
<name>A0A0A0JWX4_9MICO</name>
<sequence length="361" mass="37651">MSTAQLHADPELVSLLDDVLRTHRPDHEQGPEALDSTLWTLLESLGLTRLTSDEAVGGSGASWYDAAALHEAAAAHGIQLPLVEHDLLATWLLSEVGLEPSAGITTIGWAQAEATAVVAPWAATADQILVVSAEPSGAQRVRVVASAEVTIEPRSNLAGQPRDLVTGLRPGGGIGLEPTTGIALQHRAALIRAVQMCGAMDAAVAATVRHTTERVQFGRALSQFQAVQHRLAEAGAEAALARAATRAALMEAVTADFIGEGVEIAIAAARSCTGHAGSVVVRAAHQLHGAIGTTREHHLHRVTVPILAWTNEYGTVAAFDDLLTRAAVRAETARTAEAEDSVRGVWSLVSDPSPASGPRGH</sequence>
<dbReference type="GO" id="GO:0050660">
    <property type="term" value="F:flavin adenine dinucleotide binding"/>
    <property type="evidence" value="ECO:0007669"/>
    <property type="project" value="InterPro"/>
</dbReference>
<reference evidence="7 8" key="1">
    <citation type="submission" date="2013-08" db="EMBL/GenBank/DDBJ databases">
        <title>The genome sequence of Knoellia aerolata.</title>
        <authorList>
            <person name="Zhu W."/>
            <person name="Wang G."/>
        </authorList>
    </citation>
    <scope>NUCLEOTIDE SEQUENCE [LARGE SCALE GENOMIC DNA]</scope>
    <source>
        <strain evidence="7 8">DSM 18566</strain>
    </source>
</reference>
<organism evidence="7 8">
    <name type="scientific">Knoellia aerolata DSM 18566</name>
    <dbReference type="NCBI Taxonomy" id="1385519"/>
    <lineage>
        <taxon>Bacteria</taxon>
        <taxon>Bacillati</taxon>
        <taxon>Actinomycetota</taxon>
        <taxon>Actinomycetes</taxon>
        <taxon>Micrococcales</taxon>
        <taxon>Intrasporangiaceae</taxon>
        <taxon>Knoellia</taxon>
    </lineage>
</organism>
<dbReference type="EMBL" id="AVPL01000010">
    <property type="protein sequence ID" value="KGN41940.1"/>
    <property type="molecule type" value="Genomic_DNA"/>
</dbReference>
<dbReference type="Gene3D" id="1.10.540.10">
    <property type="entry name" value="Acyl-CoA dehydrogenase/oxidase, N-terminal domain"/>
    <property type="match status" value="1"/>
</dbReference>
<evidence type="ECO:0000256" key="5">
    <source>
        <dbReference type="ARBA" id="ARBA00023002"/>
    </source>
</evidence>
<accession>A0A0A0JWX4</accession>
<dbReference type="RefSeq" id="WP_052112664.1">
    <property type="nucleotide sequence ID" value="NZ_AVPL01000010.1"/>
</dbReference>
<evidence type="ECO:0000256" key="2">
    <source>
        <dbReference type="ARBA" id="ARBA00009347"/>
    </source>
</evidence>
<dbReference type="Proteomes" id="UP000030013">
    <property type="component" value="Unassembled WGS sequence"/>
</dbReference>
<dbReference type="Pfam" id="PF00441">
    <property type="entry name" value="Acyl-CoA_dh_1"/>
    <property type="match status" value="1"/>
</dbReference>
<dbReference type="PANTHER" id="PTHR43884">
    <property type="entry name" value="ACYL-COA DEHYDROGENASE"/>
    <property type="match status" value="1"/>
</dbReference>
<evidence type="ECO:0000313" key="8">
    <source>
        <dbReference type="Proteomes" id="UP000030013"/>
    </source>
</evidence>
<evidence type="ECO:0000313" key="7">
    <source>
        <dbReference type="EMBL" id="KGN41940.1"/>
    </source>
</evidence>
<comment type="cofactor">
    <cofactor evidence="1">
        <name>FAD</name>
        <dbReference type="ChEBI" id="CHEBI:57692"/>
    </cofactor>
</comment>
<dbReference type="InterPro" id="IPR036250">
    <property type="entry name" value="AcylCo_DH-like_C"/>
</dbReference>
<keyword evidence="4" id="KW-0274">FAD</keyword>
<evidence type="ECO:0000256" key="3">
    <source>
        <dbReference type="ARBA" id="ARBA00022630"/>
    </source>
</evidence>
<comment type="caution">
    <text evidence="7">The sequence shown here is derived from an EMBL/GenBank/DDBJ whole genome shotgun (WGS) entry which is preliminary data.</text>
</comment>
<dbReference type="STRING" id="1385519.N801_03585"/>
<dbReference type="SUPFAM" id="SSF56645">
    <property type="entry name" value="Acyl-CoA dehydrogenase NM domain-like"/>
    <property type="match status" value="1"/>
</dbReference>